<keyword evidence="2" id="KW-0378">Hydrolase</keyword>
<dbReference type="Proteomes" id="UP000016412">
    <property type="component" value="Unassembled WGS sequence"/>
</dbReference>
<evidence type="ECO:0000259" key="3">
    <source>
        <dbReference type="Pfam" id="PF00149"/>
    </source>
</evidence>
<feature type="domain" description="Calcineurin-like phosphoesterase" evidence="3">
    <location>
        <begin position="39"/>
        <end position="229"/>
    </location>
</feature>
<dbReference type="PANTHER" id="PTHR31302">
    <property type="entry name" value="TRANSMEMBRANE PROTEIN WITH METALLOPHOSPHOESTERASE DOMAIN-RELATED"/>
    <property type="match status" value="1"/>
</dbReference>
<name>U2LIZ8_TRESO</name>
<dbReference type="GO" id="GO:0016020">
    <property type="term" value="C:membrane"/>
    <property type="evidence" value="ECO:0007669"/>
    <property type="project" value="GOC"/>
</dbReference>
<dbReference type="PATRIC" id="fig|1125725.3.peg.2248"/>
<dbReference type="InterPro" id="IPR029052">
    <property type="entry name" value="Metallo-depent_PP-like"/>
</dbReference>
<dbReference type="Proteomes" id="UP000016646">
    <property type="component" value="Unassembled WGS sequence"/>
</dbReference>
<dbReference type="GO" id="GO:0046872">
    <property type="term" value="F:metal ion binding"/>
    <property type="evidence" value="ECO:0007669"/>
    <property type="project" value="UniProtKB-KW"/>
</dbReference>
<evidence type="ECO:0000256" key="1">
    <source>
        <dbReference type="ARBA" id="ARBA00022723"/>
    </source>
</evidence>
<evidence type="ECO:0000313" key="6">
    <source>
        <dbReference type="Proteomes" id="UP000016412"/>
    </source>
</evidence>
<protein>
    <submittedName>
        <fullName evidence="4">Calcineurin-like phosphoesterase family protein</fullName>
    </submittedName>
</protein>
<dbReference type="Pfam" id="PF00149">
    <property type="entry name" value="Metallophos"/>
    <property type="match status" value="1"/>
</dbReference>
<reference evidence="6 7" key="1">
    <citation type="submission" date="2013-08" db="EMBL/GenBank/DDBJ databases">
        <authorList>
            <person name="Durkin A.S."/>
            <person name="Haft D.R."/>
            <person name="McCorrison J."/>
            <person name="Torralba M."/>
            <person name="Gillis M."/>
            <person name="Haft D.H."/>
            <person name="Methe B."/>
            <person name="Sutton G."/>
            <person name="Nelson K.E."/>
        </authorList>
    </citation>
    <scope>NUCLEOTIDE SEQUENCE [LARGE SCALE GENOMIC DNA]</scope>
    <source>
        <strain evidence="5 7">ATCC 35536</strain>
        <strain evidence="4 6">VPI DR56BR1116</strain>
    </source>
</reference>
<evidence type="ECO:0000313" key="7">
    <source>
        <dbReference type="Proteomes" id="UP000016646"/>
    </source>
</evidence>
<evidence type="ECO:0000313" key="5">
    <source>
        <dbReference type="EMBL" id="ERK04423.1"/>
    </source>
</evidence>
<evidence type="ECO:0000313" key="4">
    <source>
        <dbReference type="EMBL" id="ERF59781.1"/>
    </source>
</evidence>
<dbReference type="AlphaFoldDB" id="U2LIZ8"/>
<dbReference type="GO" id="GO:0008758">
    <property type="term" value="F:UDP-2,3-diacylglucosamine hydrolase activity"/>
    <property type="evidence" value="ECO:0007669"/>
    <property type="project" value="TreeGrafter"/>
</dbReference>
<sequence length="297" mass="33579">MKRKINKLFILFSILVFVSCRTIRTAAYDIEEARVSNEIRIVQISDFHSNDFGKDENKIIEKIKKARPDIIAITGDLFDEKMKGDKPFKNVEALLSGIRDLCPGFFVTGNHDFSDLHIEKKYAMVELYGFKVLHDEAVSLDFPQGTVVIAGVEDPYFGLGDRAALRVGDDRASYRRRLAAVAQKTDELVRSVSGERTVLFTLLLAHRPEYVKDYVQYDFDVILAGHAHGGQWRFPPFINGLYAPGQGMFPKYAGGKYTLKNGTVMVVSRGLSYQQPKVVRIFNNPELTLVRVIPIVK</sequence>
<keyword evidence="7" id="KW-1185">Reference proteome</keyword>
<gene>
    <name evidence="5" type="ORF">HMPREF0860_1692</name>
    <name evidence="4" type="ORF">HMPREF1325_0926</name>
</gene>
<proteinExistence type="predicted"/>
<dbReference type="PANTHER" id="PTHR31302:SF31">
    <property type="entry name" value="PHOSPHODIESTERASE YAEI"/>
    <property type="match status" value="1"/>
</dbReference>
<organism evidence="4 6">
    <name type="scientific">Treponema socranskii subsp. socranskii VPI DR56BR1116 = ATCC 35536</name>
    <dbReference type="NCBI Taxonomy" id="1125725"/>
    <lineage>
        <taxon>Bacteria</taxon>
        <taxon>Pseudomonadati</taxon>
        <taxon>Spirochaetota</taxon>
        <taxon>Spirochaetia</taxon>
        <taxon>Spirochaetales</taxon>
        <taxon>Treponemataceae</taxon>
        <taxon>Treponema</taxon>
    </lineage>
</organism>
<dbReference type="PROSITE" id="PS51257">
    <property type="entry name" value="PROKAR_LIPOPROTEIN"/>
    <property type="match status" value="1"/>
</dbReference>
<dbReference type="InterPro" id="IPR004843">
    <property type="entry name" value="Calcineurin-like_PHP"/>
</dbReference>
<accession>U2LIZ8</accession>
<keyword evidence="1" id="KW-0479">Metal-binding</keyword>
<dbReference type="EMBL" id="AVQI01000022">
    <property type="protein sequence ID" value="ERK04423.1"/>
    <property type="molecule type" value="Genomic_DNA"/>
</dbReference>
<dbReference type="Gene3D" id="3.60.21.10">
    <property type="match status" value="1"/>
</dbReference>
<dbReference type="STRING" id="1125725.HMPREF1325_0926"/>
<dbReference type="eggNOG" id="COG1408">
    <property type="taxonomic scope" value="Bacteria"/>
</dbReference>
<dbReference type="EMBL" id="AUZJ01000058">
    <property type="protein sequence ID" value="ERF59781.1"/>
    <property type="molecule type" value="Genomic_DNA"/>
</dbReference>
<dbReference type="SUPFAM" id="SSF56300">
    <property type="entry name" value="Metallo-dependent phosphatases"/>
    <property type="match status" value="1"/>
</dbReference>
<evidence type="ECO:0000256" key="2">
    <source>
        <dbReference type="ARBA" id="ARBA00022801"/>
    </source>
</evidence>
<dbReference type="InterPro" id="IPR051158">
    <property type="entry name" value="Metallophosphoesterase_sf"/>
</dbReference>
<comment type="caution">
    <text evidence="4">The sequence shown here is derived from an EMBL/GenBank/DDBJ whole genome shotgun (WGS) entry which is preliminary data.</text>
</comment>
<dbReference type="GO" id="GO:0009245">
    <property type="term" value="P:lipid A biosynthetic process"/>
    <property type="evidence" value="ECO:0007669"/>
    <property type="project" value="TreeGrafter"/>
</dbReference>
<dbReference type="RefSeq" id="WP_021331259.1">
    <property type="nucleotide sequence ID" value="NZ_AUZJ01000058.1"/>
</dbReference>